<dbReference type="GO" id="GO:0005524">
    <property type="term" value="F:ATP binding"/>
    <property type="evidence" value="ECO:0007669"/>
    <property type="project" value="UniProtKB-KW"/>
</dbReference>
<feature type="compositionally biased region" description="Basic residues" evidence="5">
    <location>
        <begin position="366"/>
        <end position="379"/>
    </location>
</feature>
<dbReference type="InterPro" id="IPR017871">
    <property type="entry name" value="ABC_transporter-like_CS"/>
</dbReference>
<dbReference type="InterPro" id="IPR027417">
    <property type="entry name" value="P-loop_NTPase"/>
</dbReference>
<dbReference type="SMART" id="SM00382">
    <property type="entry name" value="AAA"/>
    <property type="match status" value="1"/>
</dbReference>
<dbReference type="InterPro" id="IPR003439">
    <property type="entry name" value="ABC_transporter-like_ATP-bd"/>
</dbReference>
<feature type="domain" description="ABC transporter" evidence="6">
    <location>
        <begin position="5"/>
        <end position="236"/>
    </location>
</feature>
<organism evidence="7 8">
    <name type="scientific">Polymorphospora rubra</name>
    <dbReference type="NCBI Taxonomy" id="338584"/>
    <lineage>
        <taxon>Bacteria</taxon>
        <taxon>Bacillati</taxon>
        <taxon>Actinomycetota</taxon>
        <taxon>Actinomycetes</taxon>
        <taxon>Micromonosporales</taxon>
        <taxon>Micromonosporaceae</taxon>
        <taxon>Polymorphospora</taxon>
    </lineage>
</organism>
<feature type="compositionally biased region" description="Gly residues" evidence="5">
    <location>
        <begin position="404"/>
        <end position="417"/>
    </location>
</feature>
<dbReference type="PANTHER" id="PTHR43335:SF4">
    <property type="entry name" value="ABC TRANSPORTER, ATP-BINDING PROTEIN"/>
    <property type="match status" value="1"/>
</dbReference>
<dbReference type="AlphaFoldDB" id="A0A810N050"/>
<comment type="similarity">
    <text evidence="1">Belongs to the ABC transporter superfamily.</text>
</comment>
<accession>A0A810N050</accession>
<dbReference type="PANTHER" id="PTHR43335">
    <property type="entry name" value="ABC TRANSPORTER, ATP-BINDING PROTEIN"/>
    <property type="match status" value="1"/>
</dbReference>
<evidence type="ECO:0000256" key="5">
    <source>
        <dbReference type="SAM" id="MobiDB-lite"/>
    </source>
</evidence>
<evidence type="ECO:0000313" key="8">
    <source>
        <dbReference type="Proteomes" id="UP000680866"/>
    </source>
</evidence>
<keyword evidence="8" id="KW-1185">Reference proteome</keyword>
<evidence type="ECO:0000256" key="3">
    <source>
        <dbReference type="ARBA" id="ARBA00022741"/>
    </source>
</evidence>
<gene>
    <name evidence="7" type="ORF">Prubr_30750</name>
</gene>
<name>A0A810N050_9ACTN</name>
<evidence type="ECO:0000256" key="1">
    <source>
        <dbReference type="ARBA" id="ARBA00005417"/>
    </source>
</evidence>
<dbReference type="Pfam" id="PF00005">
    <property type="entry name" value="ABC_tran"/>
    <property type="match status" value="1"/>
</dbReference>
<keyword evidence="2" id="KW-0813">Transport</keyword>
<keyword evidence="3" id="KW-0547">Nucleotide-binding</keyword>
<evidence type="ECO:0000259" key="6">
    <source>
        <dbReference type="PROSITE" id="PS50893"/>
    </source>
</evidence>
<dbReference type="PROSITE" id="PS00211">
    <property type="entry name" value="ABC_TRANSPORTER_1"/>
    <property type="match status" value="1"/>
</dbReference>
<reference evidence="7" key="1">
    <citation type="submission" date="2020-08" db="EMBL/GenBank/DDBJ databases">
        <title>Whole genome shotgun sequence of Polymorphospora rubra NBRC 101157.</title>
        <authorList>
            <person name="Komaki H."/>
            <person name="Tamura T."/>
        </authorList>
    </citation>
    <scope>NUCLEOTIDE SEQUENCE</scope>
    <source>
        <strain evidence="7">NBRC 101157</strain>
    </source>
</reference>
<dbReference type="InterPro" id="IPR003593">
    <property type="entry name" value="AAA+_ATPase"/>
</dbReference>
<protein>
    <recommendedName>
        <fullName evidence="6">ABC transporter domain-containing protein</fullName>
    </recommendedName>
</protein>
<dbReference type="EMBL" id="AP023359">
    <property type="protein sequence ID" value="BCJ66054.1"/>
    <property type="molecule type" value="Genomic_DNA"/>
</dbReference>
<dbReference type="PROSITE" id="PS50893">
    <property type="entry name" value="ABC_TRANSPORTER_2"/>
    <property type="match status" value="1"/>
</dbReference>
<feature type="region of interest" description="Disordered" evidence="5">
    <location>
        <begin position="356"/>
        <end position="417"/>
    </location>
</feature>
<evidence type="ECO:0000256" key="4">
    <source>
        <dbReference type="ARBA" id="ARBA00022840"/>
    </source>
</evidence>
<dbReference type="GO" id="GO:0016887">
    <property type="term" value="F:ATP hydrolysis activity"/>
    <property type="evidence" value="ECO:0007669"/>
    <property type="project" value="InterPro"/>
</dbReference>
<dbReference type="Proteomes" id="UP000680866">
    <property type="component" value="Chromosome"/>
</dbReference>
<dbReference type="KEGG" id="pry:Prubr_30750"/>
<proteinExistence type="inferred from homology"/>
<sequence length="417" mass="43618">MVAVLEIEGLRKTYRSRRHGVRQALDGFDMLVEAGQVHGFLGPNGSGKTTTLRTLLGLIRPNGGRMRILGHEVPAGLPAVAGQIGAIVESPQFFPFFSAGDTLSLLADAGGVPRTRVTEVLELVGLRDRAGERVKTYSLGMKQRLAVASALLKNPKLLILDEPANGLDPGGIREMRSLMSDLSRSGMTVVLSSHILGEVQQICDSVTIISRGRRVAAGPVAEVLAQHSATEIRVRLEAVTDLPLAADLLTRAGAQVTTYRDHLMVGGIDKPAKVTRVLAESDFFVSELAPLTVDLESVFLELTATAPVPGQNRQVDQSVEVGTSGASGAGTPSKGAWGYEPRQGGVPSVVQAAADPADAGSDGARARRHRGLVHSRQPTHRPGAACRRRGQGPTAVRGTVALPPGGGGRLRGGAGAG</sequence>
<evidence type="ECO:0000313" key="7">
    <source>
        <dbReference type="EMBL" id="BCJ66054.1"/>
    </source>
</evidence>
<dbReference type="Gene3D" id="3.40.50.300">
    <property type="entry name" value="P-loop containing nucleotide triphosphate hydrolases"/>
    <property type="match status" value="1"/>
</dbReference>
<keyword evidence="4" id="KW-0067">ATP-binding</keyword>
<evidence type="ECO:0000256" key="2">
    <source>
        <dbReference type="ARBA" id="ARBA00022448"/>
    </source>
</evidence>
<dbReference type="SUPFAM" id="SSF52540">
    <property type="entry name" value="P-loop containing nucleoside triphosphate hydrolases"/>
    <property type="match status" value="1"/>
</dbReference>